<feature type="domain" description="DUF4349" evidence="3">
    <location>
        <begin position="220"/>
        <end position="436"/>
    </location>
</feature>
<evidence type="ECO:0000256" key="2">
    <source>
        <dbReference type="SAM" id="Phobius"/>
    </source>
</evidence>
<name>A0A8S0VXD3_9FIRM</name>
<keyword evidence="6" id="KW-1185">Reference proteome</keyword>
<feature type="compositionally biased region" description="Low complexity" evidence="1">
    <location>
        <begin position="52"/>
        <end position="61"/>
    </location>
</feature>
<reference evidence="4" key="2">
    <citation type="submission" date="2020-01" db="EMBL/GenBank/DDBJ databases">
        <authorList>
            <person name="Hornung B."/>
        </authorList>
    </citation>
    <scope>NUCLEOTIDE SEQUENCE</scope>
    <source>
        <strain evidence="4">PacBioINE</strain>
    </source>
</reference>
<dbReference type="Proteomes" id="UP000836597">
    <property type="component" value="Chromosome"/>
</dbReference>
<feature type="transmembrane region" description="Helical" evidence="2">
    <location>
        <begin position="412"/>
        <end position="440"/>
    </location>
</feature>
<gene>
    <name evidence="4" type="ORF">DEACI_2472</name>
    <name evidence="5" type="ORF">DEACI_3707</name>
</gene>
<evidence type="ECO:0000256" key="1">
    <source>
        <dbReference type="SAM" id="MobiDB-lite"/>
    </source>
</evidence>
<sequence>MRRKDPLKIWSEDRGLTQIRKFFARVDPTPEEKERIKEKAWAKIAAQPSAAAAAGLAPAEKPSAENSAGSGDSYLPPERSPSGEKPGAENLPAAALNLRERAALLLGRWGWKAVVPLAVVLLSWGGWQVLNPPRLGGLSGGAAISSGAGGSVGTSAARTPQSAAQPAAGGAPKHSLNSSFAPKTASNPPGAVAGTPAASAPLPDTAGKGETGTGQNTFPRKITQNLSLVIQVAQVQTALSQVGAEAQKLGGYVVNMEQTNAAGGASGHITVKVPDGRMQEMKGRVSALGKVLNEQLNSNDITDQYYDTQTLLANWQAEEKQYLKILGQAKTVDEVLKVESALSNVRGQIQLLEGRLKLMNNQVDYATIDLQLVPQPNPNVKVGTPWRPAAWGLTWQAAVAAFSKTLTGSWNLLNYIIIGLGYAAPYLFLGVLGWLGYLLLKKYRSRKK</sequence>
<evidence type="ECO:0000313" key="6">
    <source>
        <dbReference type="Proteomes" id="UP001071230"/>
    </source>
</evidence>
<feature type="compositionally biased region" description="Low complexity" evidence="1">
    <location>
        <begin position="153"/>
        <end position="172"/>
    </location>
</feature>
<evidence type="ECO:0000259" key="3">
    <source>
        <dbReference type="Pfam" id="PF14257"/>
    </source>
</evidence>
<accession>A0A8S0VXD3</accession>
<evidence type="ECO:0000313" key="4">
    <source>
        <dbReference type="EMBL" id="CAA7601803.1"/>
    </source>
</evidence>
<dbReference type="EMBL" id="CDGJ01000115">
    <property type="protein sequence ID" value="CEJ09223.1"/>
    <property type="molecule type" value="Genomic_DNA"/>
</dbReference>
<feature type="region of interest" description="Disordered" evidence="1">
    <location>
        <begin position="147"/>
        <end position="218"/>
    </location>
</feature>
<dbReference type="Pfam" id="PF14257">
    <property type="entry name" value="DUF4349"/>
    <property type="match status" value="1"/>
</dbReference>
<dbReference type="AlphaFoldDB" id="A0A8S0VXD3"/>
<dbReference type="RefSeq" id="WP_240985279.1">
    <property type="nucleotide sequence ID" value="NZ_CDGJ01000115.1"/>
</dbReference>
<feature type="compositionally biased region" description="Polar residues" evidence="1">
    <location>
        <begin position="175"/>
        <end position="187"/>
    </location>
</feature>
<evidence type="ECO:0000313" key="5">
    <source>
        <dbReference type="EMBL" id="CEJ09223.1"/>
    </source>
</evidence>
<proteinExistence type="predicted"/>
<dbReference type="InterPro" id="IPR025645">
    <property type="entry name" value="DUF4349"/>
</dbReference>
<organism evidence="4">
    <name type="scientific">Acididesulfobacillus acetoxydans</name>
    <dbReference type="NCBI Taxonomy" id="1561005"/>
    <lineage>
        <taxon>Bacteria</taxon>
        <taxon>Bacillati</taxon>
        <taxon>Bacillota</taxon>
        <taxon>Clostridia</taxon>
        <taxon>Eubacteriales</taxon>
        <taxon>Peptococcaceae</taxon>
        <taxon>Acididesulfobacillus</taxon>
    </lineage>
</organism>
<dbReference type="EMBL" id="LR746496">
    <property type="protein sequence ID" value="CAA7601803.1"/>
    <property type="molecule type" value="Genomic_DNA"/>
</dbReference>
<keyword evidence="2" id="KW-0812">Transmembrane</keyword>
<protein>
    <recommendedName>
        <fullName evidence="3">DUF4349 domain-containing protein</fullName>
    </recommendedName>
</protein>
<dbReference type="Proteomes" id="UP001071230">
    <property type="component" value="Unassembled WGS sequence"/>
</dbReference>
<reference evidence="5" key="1">
    <citation type="submission" date="2014-11" db="EMBL/GenBank/DDBJ databases">
        <authorList>
            <person name="Hornung B.V."/>
        </authorList>
    </citation>
    <scope>NUCLEOTIDE SEQUENCE</scope>
    <source>
        <strain evidence="5">INE</strain>
    </source>
</reference>
<feature type="region of interest" description="Disordered" evidence="1">
    <location>
        <begin position="52"/>
        <end position="88"/>
    </location>
</feature>
<keyword evidence="2" id="KW-1133">Transmembrane helix</keyword>
<dbReference type="KEGG" id="aacx:DEACI_2472"/>
<keyword evidence="2" id="KW-0472">Membrane</keyword>